<dbReference type="EC" id="3.4.-.-" evidence="1"/>
<comment type="similarity">
    <text evidence="1">Belongs to the peptidase C69 family.</text>
</comment>
<dbReference type="Pfam" id="PF03577">
    <property type="entry name" value="Peptidase_C69"/>
    <property type="match status" value="1"/>
</dbReference>
<evidence type="ECO:0000256" key="1">
    <source>
        <dbReference type="RuleBase" id="RU364089"/>
    </source>
</evidence>
<dbReference type="GO" id="GO:0006508">
    <property type="term" value="P:proteolysis"/>
    <property type="evidence" value="ECO:0007669"/>
    <property type="project" value="UniProtKB-KW"/>
</dbReference>
<evidence type="ECO:0000313" key="3">
    <source>
        <dbReference type="Proteomes" id="UP000483078"/>
    </source>
</evidence>
<keyword evidence="1" id="KW-0645">Protease</keyword>
<dbReference type="AlphaFoldDB" id="A0A7C9LA36"/>
<name>A0A7C9LA36_9RHOB</name>
<comment type="caution">
    <text evidence="2">The sequence shown here is derived from an EMBL/GenBank/DDBJ whole genome shotgun (WGS) entry which is preliminary data.</text>
</comment>
<dbReference type="Gene3D" id="3.60.60.10">
    <property type="entry name" value="Penicillin V Acylase, Chain A"/>
    <property type="match status" value="1"/>
</dbReference>
<comment type="catalytic activity">
    <reaction evidence="1">
        <text>an L-aminoacyl-L-amino acid + H2O = 2 an L-alpha-amino acid</text>
        <dbReference type="Rhea" id="RHEA:48940"/>
        <dbReference type="ChEBI" id="CHEBI:15377"/>
        <dbReference type="ChEBI" id="CHEBI:59869"/>
        <dbReference type="ChEBI" id="CHEBI:77460"/>
    </reaction>
</comment>
<dbReference type="Proteomes" id="UP000483078">
    <property type="component" value="Unassembled WGS sequence"/>
</dbReference>
<dbReference type="RefSeq" id="WP_273248452.1">
    <property type="nucleotide sequence ID" value="NZ_VENJ01000005.1"/>
</dbReference>
<dbReference type="EMBL" id="VENJ01000005">
    <property type="protein sequence ID" value="MTJ03857.1"/>
    <property type="molecule type" value="Genomic_DNA"/>
</dbReference>
<dbReference type="GO" id="GO:0016805">
    <property type="term" value="F:dipeptidase activity"/>
    <property type="evidence" value="ECO:0007669"/>
    <property type="project" value="UniProtKB-KW"/>
</dbReference>
<gene>
    <name evidence="2" type="ORF">FH759_04050</name>
</gene>
<keyword evidence="1" id="KW-0378">Hydrolase</keyword>
<proteinExistence type="inferred from homology"/>
<sequence length="475" mass="51781">MSYGIYIGRNHTADGIPYLAGYGDEPSSHWLELVPAATHAPDATIEVGVTPRSDLPGERSHIPQAPQTARHLRVSYSYYLGVPAPITNGGLNEHGVAVRDIWSDSRTELIAMTPPDQTGPNYSDLARMVVERARTAREGVDLIAELIAAHGYSCYGGNSHIIADPDEAWVVIEYPGGKGLWVAERLGPDSIRASRPGYIGVIPDAPTDDFLFPDHFIETAVDLGWYDPAQGPFDVNAVYGDGKGRWDGVAWIEDEMHKRASSPSKVTLADVFWSISTATLTGDTAGYGQVVPLTHPRHSSLRMMWHAPVGPVTAPLMPVFLGQTDVPLEYGPHRYLTTGESARFLDTRHADRRPDTVSHVSQGAEVTRSAAYIFKRLMHLAFQAQDPLLPEVWDHWRSLESALTAEVADVLRSAEILLDAGAPDLAARLLTEHSRARLMQALADAEALVASAEARLRVAGRFNLSGPPMAPAQTW</sequence>
<accession>A0A7C9LA36</accession>
<keyword evidence="1" id="KW-0224">Dipeptidase</keyword>
<dbReference type="PANTHER" id="PTHR12994:SF17">
    <property type="entry name" value="LD30995P"/>
    <property type="match status" value="1"/>
</dbReference>
<dbReference type="InterPro" id="IPR005322">
    <property type="entry name" value="Peptidase_C69"/>
</dbReference>
<organism evidence="2 3">
    <name type="scientific">Sediminimonas qiaohouensis</name>
    <dbReference type="NCBI Taxonomy" id="552061"/>
    <lineage>
        <taxon>Bacteria</taxon>
        <taxon>Pseudomonadati</taxon>
        <taxon>Pseudomonadota</taxon>
        <taxon>Alphaproteobacteria</taxon>
        <taxon>Rhodobacterales</taxon>
        <taxon>Roseobacteraceae</taxon>
        <taxon>Sediminimonas</taxon>
    </lineage>
</organism>
<protein>
    <recommendedName>
        <fullName evidence="1">Dipeptidase</fullName>
        <ecNumber evidence="1">3.4.-.-</ecNumber>
    </recommendedName>
</protein>
<evidence type="ECO:0000313" key="2">
    <source>
        <dbReference type="EMBL" id="MTJ03857.1"/>
    </source>
</evidence>
<dbReference type="GO" id="GO:0070004">
    <property type="term" value="F:cysteine-type exopeptidase activity"/>
    <property type="evidence" value="ECO:0007669"/>
    <property type="project" value="InterPro"/>
</dbReference>
<reference evidence="2 3" key="1">
    <citation type="submission" date="2019-06" db="EMBL/GenBank/DDBJ databases">
        <title>Enrichment of Autotrophic Halophilic Microorganisms from Red Sea Brine Pool Using Microbial Electrosynthesis System.</title>
        <authorList>
            <person name="Alqahtani M.F."/>
            <person name="Bajracharya S."/>
            <person name="Katuri K.P."/>
            <person name="Ali M."/>
            <person name="Saikaly P.E."/>
        </authorList>
    </citation>
    <scope>NUCLEOTIDE SEQUENCE [LARGE SCALE GENOMIC DNA]</scope>
    <source>
        <strain evidence="2">MES6</strain>
    </source>
</reference>
<dbReference type="PANTHER" id="PTHR12994">
    <property type="entry name" value="SECERNIN"/>
    <property type="match status" value="1"/>
</dbReference>